<dbReference type="SMART" id="SM00387">
    <property type="entry name" value="HATPase_c"/>
    <property type="match status" value="1"/>
</dbReference>
<keyword evidence="3" id="KW-0902">Two-component regulatory system</keyword>
<dbReference type="GO" id="GO:0046983">
    <property type="term" value="F:protein dimerization activity"/>
    <property type="evidence" value="ECO:0007669"/>
    <property type="project" value="InterPro"/>
</dbReference>
<keyword evidence="1" id="KW-0808">Transferase</keyword>
<dbReference type="InterPro" id="IPR005467">
    <property type="entry name" value="His_kinase_dom"/>
</dbReference>
<evidence type="ECO:0000256" key="3">
    <source>
        <dbReference type="ARBA" id="ARBA00023012"/>
    </source>
</evidence>
<dbReference type="InterPro" id="IPR035965">
    <property type="entry name" value="PAS-like_dom_sf"/>
</dbReference>
<evidence type="ECO:0000256" key="1">
    <source>
        <dbReference type="ARBA" id="ARBA00022679"/>
    </source>
</evidence>
<dbReference type="PANTHER" id="PTHR24421">
    <property type="entry name" value="NITRATE/NITRITE SENSOR PROTEIN NARX-RELATED"/>
    <property type="match status" value="1"/>
</dbReference>
<dbReference type="SUPFAM" id="SSF55785">
    <property type="entry name" value="PYP-like sensor domain (PAS domain)"/>
    <property type="match status" value="2"/>
</dbReference>
<organism evidence="8 9">
    <name type="scientific">Proteobacteria bacterium 228</name>
    <dbReference type="NCBI Taxonomy" id="2083153"/>
    <lineage>
        <taxon>Bacteria</taxon>
        <taxon>Pseudomonadati</taxon>
        <taxon>Pseudomonadota</taxon>
    </lineage>
</organism>
<evidence type="ECO:0000256" key="4">
    <source>
        <dbReference type="SAM" id="Coils"/>
    </source>
</evidence>
<dbReference type="InterPro" id="IPR036890">
    <property type="entry name" value="HATPase_C_sf"/>
</dbReference>
<dbReference type="Gene3D" id="3.30.565.10">
    <property type="entry name" value="Histidine kinase-like ATPase, C-terminal domain"/>
    <property type="match status" value="1"/>
</dbReference>
<feature type="domain" description="PAC" evidence="7">
    <location>
        <begin position="209"/>
        <end position="265"/>
    </location>
</feature>
<dbReference type="OrthoDB" id="9813412at2"/>
<dbReference type="AlphaFoldDB" id="A0A2S5KIV8"/>
<dbReference type="SUPFAM" id="SSF55874">
    <property type="entry name" value="ATPase domain of HSP90 chaperone/DNA topoisomerase II/histidine kinase"/>
    <property type="match status" value="1"/>
</dbReference>
<dbReference type="PANTHER" id="PTHR24421:SF59">
    <property type="entry name" value="OXYGEN SENSOR HISTIDINE KINASE NREB"/>
    <property type="match status" value="1"/>
</dbReference>
<name>A0A2S5KIV8_9PROT</name>
<dbReference type="GO" id="GO:0000155">
    <property type="term" value="F:phosphorelay sensor kinase activity"/>
    <property type="evidence" value="ECO:0007669"/>
    <property type="project" value="InterPro"/>
</dbReference>
<dbReference type="InterPro" id="IPR013656">
    <property type="entry name" value="PAS_4"/>
</dbReference>
<feature type="domain" description="Histidine kinase" evidence="5">
    <location>
        <begin position="396"/>
        <end position="482"/>
    </location>
</feature>
<dbReference type="InterPro" id="IPR000014">
    <property type="entry name" value="PAS"/>
</dbReference>
<dbReference type="Pfam" id="PF08448">
    <property type="entry name" value="PAS_4"/>
    <property type="match status" value="1"/>
</dbReference>
<feature type="coiled-coil region" evidence="4">
    <location>
        <begin position="249"/>
        <end position="290"/>
    </location>
</feature>
<evidence type="ECO:0000259" key="5">
    <source>
        <dbReference type="PROSITE" id="PS50109"/>
    </source>
</evidence>
<accession>A0A2S5KIV8</accession>
<dbReference type="Gene3D" id="3.30.450.20">
    <property type="entry name" value="PAS domain"/>
    <property type="match status" value="2"/>
</dbReference>
<evidence type="ECO:0000256" key="2">
    <source>
        <dbReference type="ARBA" id="ARBA00022777"/>
    </source>
</evidence>
<dbReference type="Pfam" id="PF02518">
    <property type="entry name" value="HATPase_c"/>
    <property type="match status" value="1"/>
</dbReference>
<keyword evidence="4" id="KW-0175">Coiled coil</keyword>
<dbReference type="PROSITE" id="PS50112">
    <property type="entry name" value="PAS"/>
    <property type="match status" value="1"/>
</dbReference>
<dbReference type="NCBIfam" id="TIGR00229">
    <property type="entry name" value="sensory_box"/>
    <property type="match status" value="2"/>
</dbReference>
<dbReference type="Gene3D" id="1.20.5.1930">
    <property type="match status" value="1"/>
</dbReference>
<dbReference type="Proteomes" id="UP000238196">
    <property type="component" value="Unassembled WGS sequence"/>
</dbReference>
<evidence type="ECO:0000313" key="8">
    <source>
        <dbReference type="EMBL" id="PPC74718.1"/>
    </source>
</evidence>
<dbReference type="Pfam" id="PF00989">
    <property type="entry name" value="PAS"/>
    <property type="match status" value="1"/>
</dbReference>
<evidence type="ECO:0000259" key="7">
    <source>
        <dbReference type="PROSITE" id="PS50113"/>
    </source>
</evidence>
<dbReference type="EMBL" id="PRLP01000136">
    <property type="protein sequence ID" value="PPC74718.1"/>
    <property type="molecule type" value="Genomic_DNA"/>
</dbReference>
<dbReference type="InterPro" id="IPR050482">
    <property type="entry name" value="Sensor_HK_TwoCompSys"/>
</dbReference>
<dbReference type="GO" id="GO:0006355">
    <property type="term" value="P:regulation of DNA-templated transcription"/>
    <property type="evidence" value="ECO:0007669"/>
    <property type="project" value="InterPro"/>
</dbReference>
<dbReference type="PROSITE" id="PS50109">
    <property type="entry name" value="HIS_KIN"/>
    <property type="match status" value="1"/>
</dbReference>
<proteinExistence type="predicted"/>
<gene>
    <name evidence="8" type="ORF">C4K68_24305</name>
</gene>
<evidence type="ECO:0000313" key="9">
    <source>
        <dbReference type="Proteomes" id="UP000238196"/>
    </source>
</evidence>
<dbReference type="PROSITE" id="PS50113">
    <property type="entry name" value="PAC"/>
    <property type="match status" value="1"/>
</dbReference>
<dbReference type="InterPro" id="IPR011712">
    <property type="entry name" value="Sig_transdc_His_kin_sub3_dim/P"/>
</dbReference>
<evidence type="ECO:0000259" key="6">
    <source>
        <dbReference type="PROSITE" id="PS50112"/>
    </source>
</evidence>
<dbReference type="Pfam" id="PF07730">
    <property type="entry name" value="HisKA_3"/>
    <property type="match status" value="1"/>
</dbReference>
<sequence length="487" mass="54994">MDELEELPFNNEPELAYLLSYALNSTADGVALLDADHCVRYLNEAACTLLGLSCSRLLGHNLESLLTPRIVNNEVSLLEAIESHRILTLELSSHQGSPQNYISMQFRHFQYDRKYYVLALIHDLSEQRRMADTLLRNERQLRIMIENIPDAIGRFTPDFRLIYANPALEALCRLPLVEVRGRPAWEAFGENSQVDIMADMVRQVADSGESVEEELIRGIDGPADQQSHYLVQMVPERNTSGDVTNVISLARDITDIRKAERRLAESNRQLRELTRRRESAREEERKLIASEIHDELGQHLTALRMGISMMRLRYGEQNPGLNGHVEQLMEICDRTIQVVRSVTTNLRPTVLNMGLYPALEWLINDFRSHHPHILCEFVAHSGEPKLDDNLATTAFRIVQEALTNIARHSGASRAVVSLERLDDQYRLDITDNGVGFKPDSVGKNSLGLAGMRERGICLGGEVVIFSHPGQGTTIQATFPATENKELQ</sequence>
<protein>
    <submittedName>
        <fullName evidence="8">PAS domain S-box protein</fullName>
    </submittedName>
</protein>
<dbReference type="InterPro" id="IPR000700">
    <property type="entry name" value="PAS-assoc_C"/>
</dbReference>
<dbReference type="SMART" id="SM00091">
    <property type="entry name" value="PAS"/>
    <property type="match status" value="2"/>
</dbReference>
<dbReference type="InterPro" id="IPR013767">
    <property type="entry name" value="PAS_fold"/>
</dbReference>
<reference evidence="8 9" key="1">
    <citation type="submission" date="2018-02" db="EMBL/GenBank/DDBJ databases">
        <title>novel marine gammaproteobacteria from coastal saline agro ecosystem.</title>
        <authorList>
            <person name="Krishnan R."/>
            <person name="Ramesh Kumar N."/>
        </authorList>
    </citation>
    <scope>NUCLEOTIDE SEQUENCE [LARGE SCALE GENOMIC DNA]</scope>
    <source>
        <strain evidence="8 9">228</strain>
    </source>
</reference>
<dbReference type="GO" id="GO:0016020">
    <property type="term" value="C:membrane"/>
    <property type="evidence" value="ECO:0007669"/>
    <property type="project" value="InterPro"/>
</dbReference>
<dbReference type="InterPro" id="IPR003594">
    <property type="entry name" value="HATPase_dom"/>
</dbReference>
<dbReference type="CDD" id="cd00130">
    <property type="entry name" value="PAS"/>
    <property type="match status" value="2"/>
</dbReference>
<feature type="domain" description="PAS" evidence="6">
    <location>
        <begin position="11"/>
        <end position="68"/>
    </location>
</feature>
<keyword evidence="2" id="KW-0418">Kinase</keyword>
<comment type="caution">
    <text evidence="8">The sequence shown here is derived from an EMBL/GenBank/DDBJ whole genome shotgun (WGS) entry which is preliminary data.</text>
</comment>
<dbReference type="CDD" id="cd16917">
    <property type="entry name" value="HATPase_UhpB-NarQ-NarX-like"/>
    <property type="match status" value="1"/>
</dbReference>